<dbReference type="RefSeq" id="WP_432280570.1">
    <property type="nucleotide sequence ID" value="NZ_CP117522.1"/>
</dbReference>
<feature type="region of interest" description="Disordered" evidence="1">
    <location>
        <begin position="1"/>
        <end position="44"/>
    </location>
</feature>
<dbReference type="EMBL" id="CP117522">
    <property type="protein sequence ID" value="WNE95904.1"/>
    <property type="molecule type" value="Genomic_DNA"/>
</dbReference>
<reference evidence="2 3" key="1">
    <citation type="submission" date="2023-02" db="EMBL/GenBank/DDBJ databases">
        <title>Streptomyces sp. SCA4-21 with antifungal activity against Fusarium oxysporum f. sp. cubense, Streptomyces sp. SCA2-17 with antifungal activity against Fusarium oxysporum f. sp. cubense.</title>
        <authorList>
            <person name="Qi D."/>
        </authorList>
    </citation>
    <scope>NUCLEOTIDE SEQUENCE [LARGE SCALE GENOMIC DNA]</scope>
    <source>
        <strain evidence="2 3">SCA4-21</strain>
    </source>
</reference>
<sequence length="144" mass="14804">MADSNQPETIEGGEPTASAASAKPAKPSKPSKPSKDEKRAERLARQITAFATSHGGGAEGQIAHIGRGSVRIALVGTDGEWGVLVAPSQESARRAAEIAGLTLHDDFGGDLAAKVRTGPYEWTRMAGIQLGGTPNPPASASRHA</sequence>
<evidence type="ECO:0000313" key="2">
    <source>
        <dbReference type="EMBL" id="WNE95904.1"/>
    </source>
</evidence>
<evidence type="ECO:0000256" key="1">
    <source>
        <dbReference type="SAM" id="MobiDB-lite"/>
    </source>
</evidence>
<gene>
    <name evidence="2" type="ORF">PS467_11465</name>
</gene>
<dbReference type="Proteomes" id="UP001305606">
    <property type="component" value="Chromosome"/>
</dbReference>
<accession>A0ABY9V1G6</accession>
<feature type="compositionally biased region" description="Basic and acidic residues" evidence="1">
    <location>
        <begin position="33"/>
        <end position="44"/>
    </location>
</feature>
<evidence type="ECO:0000313" key="3">
    <source>
        <dbReference type="Proteomes" id="UP001305606"/>
    </source>
</evidence>
<proteinExistence type="predicted"/>
<name>A0ABY9V1G6_9ACTN</name>
<keyword evidence="3" id="KW-1185">Reference proteome</keyword>
<protein>
    <submittedName>
        <fullName evidence="2">Uncharacterized protein</fullName>
    </submittedName>
</protein>
<organism evidence="2 3">
    <name type="scientific">Streptomyces luomodiensis</name>
    <dbReference type="NCBI Taxonomy" id="3026192"/>
    <lineage>
        <taxon>Bacteria</taxon>
        <taxon>Bacillati</taxon>
        <taxon>Actinomycetota</taxon>
        <taxon>Actinomycetes</taxon>
        <taxon>Kitasatosporales</taxon>
        <taxon>Streptomycetaceae</taxon>
        <taxon>Streptomyces</taxon>
    </lineage>
</organism>
<feature type="compositionally biased region" description="Low complexity" evidence="1">
    <location>
        <begin position="15"/>
        <end position="25"/>
    </location>
</feature>